<sequence length="223" mass="23629">MLALAPPQARGTGGEIPALAELGGSCLVQRLLTTLSQFSLPAPLVLTRESAVPRMRRVLGPRIEVRGAEGGRRRALTAVLSSIQEHAVMVLDAERALTPASVITDVLSGADESVDAVVPVIPLTDSVKLTSGSGLRNVDRSTLASLQSPRLLRREVLEQALASTTDDEADEILAALVCGARVRTVHGSHAGFAVVDRLGLWQAQIALGLARDTSHRHGLTRRH</sequence>
<dbReference type="SUPFAM" id="SSF53448">
    <property type="entry name" value="Nucleotide-diphospho-sugar transferases"/>
    <property type="match status" value="1"/>
</dbReference>
<dbReference type="STRING" id="1249481.D641_0102390"/>
<comment type="caution">
    <text evidence="3">The sequence shown here is derived from an EMBL/GenBank/DDBJ whole genome shotgun (WGS) entry which is preliminary data.</text>
</comment>
<name>A0A022KWW6_9MICO</name>
<evidence type="ECO:0000256" key="1">
    <source>
        <dbReference type="ARBA" id="ARBA00022679"/>
    </source>
</evidence>
<dbReference type="AlphaFoldDB" id="A0A022KWW6"/>
<protein>
    <submittedName>
        <fullName evidence="3">4-diphosphocytidyl-2C-methyl-D-erythritol kinase</fullName>
    </submittedName>
</protein>
<proteinExistence type="predicted"/>
<dbReference type="EMBL" id="AORC01000003">
    <property type="protein sequence ID" value="EYT50684.1"/>
    <property type="molecule type" value="Genomic_DNA"/>
</dbReference>
<evidence type="ECO:0000313" key="3">
    <source>
        <dbReference type="EMBL" id="EYT50684.1"/>
    </source>
</evidence>
<keyword evidence="1" id="KW-0808">Transferase</keyword>
<gene>
    <name evidence="3" type="ORF">D641_0102390</name>
</gene>
<evidence type="ECO:0000313" key="4">
    <source>
        <dbReference type="Proteomes" id="UP000019754"/>
    </source>
</evidence>
<dbReference type="HOGENOM" id="CLU_1036947_0_0_11"/>
<organism evidence="3 4">
    <name type="scientific">Brachybacterium muris UCD-AY4</name>
    <dbReference type="NCBI Taxonomy" id="1249481"/>
    <lineage>
        <taxon>Bacteria</taxon>
        <taxon>Bacillati</taxon>
        <taxon>Actinomycetota</taxon>
        <taxon>Actinomycetes</taxon>
        <taxon>Micrococcales</taxon>
        <taxon>Dermabacteraceae</taxon>
        <taxon>Brachybacterium</taxon>
    </lineage>
</organism>
<dbReference type="InterPro" id="IPR034683">
    <property type="entry name" value="IspD/TarI"/>
</dbReference>
<dbReference type="InterPro" id="IPR029044">
    <property type="entry name" value="Nucleotide-diphossugar_trans"/>
</dbReference>
<keyword evidence="2" id="KW-0548">Nucleotidyltransferase</keyword>
<keyword evidence="4" id="KW-1185">Reference proteome</keyword>
<dbReference type="GO" id="GO:0016301">
    <property type="term" value="F:kinase activity"/>
    <property type="evidence" value="ECO:0007669"/>
    <property type="project" value="UniProtKB-KW"/>
</dbReference>
<dbReference type="Gene3D" id="3.90.550.10">
    <property type="entry name" value="Spore Coat Polysaccharide Biosynthesis Protein SpsA, Chain A"/>
    <property type="match status" value="1"/>
</dbReference>
<dbReference type="GO" id="GO:0070567">
    <property type="term" value="F:cytidylyltransferase activity"/>
    <property type="evidence" value="ECO:0007669"/>
    <property type="project" value="InterPro"/>
</dbReference>
<keyword evidence="3" id="KW-0418">Kinase</keyword>
<dbReference type="Pfam" id="PF01128">
    <property type="entry name" value="IspD"/>
    <property type="match status" value="1"/>
</dbReference>
<evidence type="ECO:0000256" key="2">
    <source>
        <dbReference type="ARBA" id="ARBA00022695"/>
    </source>
</evidence>
<reference evidence="3 4" key="1">
    <citation type="journal article" date="2013" name="Genome Announc.">
        <title>Draft genome sequence of an Actinobacterium, Brachybacterium muris strain UCD-AY4.</title>
        <authorList>
            <person name="Lo J.R."/>
            <person name="Lang J.M."/>
            <person name="Darling A.E."/>
            <person name="Eisen J.A."/>
            <person name="Coil D.A."/>
        </authorList>
    </citation>
    <scope>NUCLEOTIDE SEQUENCE [LARGE SCALE GENOMIC DNA]</scope>
    <source>
        <strain evidence="3 4">UCD-AY4</strain>
    </source>
</reference>
<dbReference type="Proteomes" id="UP000019754">
    <property type="component" value="Unassembled WGS sequence"/>
</dbReference>
<accession>A0A022KWW6</accession>